<keyword evidence="5" id="KW-0560">Oxidoreductase</keyword>
<dbReference type="GO" id="GO:0016491">
    <property type="term" value="F:oxidoreductase activity"/>
    <property type="evidence" value="ECO:0007669"/>
    <property type="project" value="UniProtKB-KW"/>
</dbReference>
<dbReference type="SUPFAM" id="SSF55469">
    <property type="entry name" value="FMN-dependent nitroreductase-like"/>
    <property type="match status" value="1"/>
</dbReference>
<proteinExistence type="inferred from homology"/>
<organism evidence="7 8">
    <name type="scientific">Sulfuritalea hydrogenivorans sk43H</name>
    <dbReference type="NCBI Taxonomy" id="1223802"/>
    <lineage>
        <taxon>Bacteria</taxon>
        <taxon>Pseudomonadati</taxon>
        <taxon>Pseudomonadota</taxon>
        <taxon>Betaproteobacteria</taxon>
        <taxon>Nitrosomonadales</taxon>
        <taxon>Sterolibacteriaceae</taxon>
        <taxon>Sulfuritalea</taxon>
    </lineage>
</organism>
<evidence type="ECO:0000259" key="6">
    <source>
        <dbReference type="Pfam" id="PF00881"/>
    </source>
</evidence>
<evidence type="ECO:0000313" key="7">
    <source>
        <dbReference type="EMBL" id="BAO30085.1"/>
    </source>
</evidence>
<dbReference type="PANTHER" id="PTHR43673">
    <property type="entry name" value="NAD(P)H NITROREDUCTASE YDGI-RELATED"/>
    <property type="match status" value="1"/>
</dbReference>
<dbReference type="STRING" id="1223802.SUTH_02295"/>
<evidence type="ECO:0000256" key="4">
    <source>
        <dbReference type="ARBA" id="ARBA00022643"/>
    </source>
</evidence>
<keyword evidence="8" id="KW-1185">Reference proteome</keyword>
<dbReference type="EMBL" id="AP012547">
    <property type="protein sequence ID" value="BAO30085.1"/>
    <property type="molecule type" value="Genomic_DNA"/>
</dbReference>
<evidence type="ECO:0000256" key="1">
    <source>
        <dbReference type="ARBA" id="ARBA00001917"/>
    </source>
</evidence>
<evidence type="ECO:0000256" key="3">
    <source>
        <dbReference type="ARBA" id="ARBA00022630"/>
    </source>
</evidence>
<evidence type="ECO:0000256" key="2">
    <source>
        <dbReference type="ARBA" id="ARBA00007118"/>
    </source>
</evidence>
<sequence length="232" mass="25643">MPDLTPETLQAAVDAAMAGRHAVRAFLPTAIPRETIAEILGIAARAPSGTNLQPWRVHVLTGATRQTLVDAVCAAYDAAEPGHQAEYNYYPAEFFEPYLARRRKIGWDLYGLLGIRKGDAERMKAQMRRNLEFFGAPVGLIFSIDRRMGQGGWLDYGMFLQNVMLAARARGLDTCPQVAWLDYHRIIADVLGFGPREQLVCGMSLGHADPAAIENSLQTERAGLAEFVVFHE</sequence>
<evidence type="ECO:0000256" key="5">
    <source>
        <dbReference type="ARBA" id="ARBA00023002"/>
    </source>
</evidence>
<gene>
    <name evidence="7" type="ORF">SUTH_02295</name>
</gene>
<dbReference type="Pfam" id="PF00881">
    <property type="entry name" value="Nitroreductase"/>
    <property type="match status" value="1"/>
</dbReference>
<reference evidence="7 8" key="1">
    <citation type="journal article" date="2014" name="Syst. Appl. Microbiol.">
        <title>Complete genomes of freshwater sulfur oxidizers Sulfuricella denitrificans skB26 and Sulfuritalea hydrogenivorans sk43H: genetic insights into the sulfur oxidation pathway of betaproteobacteria.</title>
        <authorList>
            <person name="Watanabe T."/>
            <person name="Kojima H."/>
            <person name="Fukui M."/>
        </authorList>
    </citation>
    <scope>NUCLEOTIDE SEQUENCE [LARGE SCALE GENOMIC DNA]</scope>
    <source>
        <strain evidence="7">DSM22779</strain>
    </source>
</reference>
<dbReference type="CDD" id="cd02136">
    <property type="entry name" value="PnbA_NfnB-like"/>
    <property type="match status" value="1"/>
</dbReference>
<keyword evidence="4" id="KW-0288">FMN</keyword>
<dbReference type="HOGENOM" id="CLU_070764_9_0_4"/>
<dbReference type="Gene3D" id="3.40.109.10">
    <property type="entry name" value="NADH Oxidase"/>
    <property type="match status" value="1"/>
</dbReference>
<dbReference type="Proteomes" id="UP000031637">
    <property type="component" value="Chromosome"/>
</dbReference>
<keyword evidence="3" id="KW-0285">Flavoprotein</keyword>
<name>W0SH49_9PROT</name>
<accession>W0SH49</accession>
<comment type="cofactor">
    <cofactor evidence="1">
        <name>FMN</name>
        <dbReference type="ChEBI" id="CHEBI:58210"/>
    </cofactor>
</comment>
<dbReference type="KEGG" id="shd:SUTH_02295"/>
<dbReference type="AlphaFoldDB" id="W0SH49"/>
<dbReference type="InterPro" id="IPR029479">
    <property type="entry name" value="Nitroreductase"/>
</dbReference>
<dbReference type="InterPro" id="IPR000415">
    <property type="entry name" value="Nitroreductase-like"/>
</dbReference>
<comment type="similarity">
    <text evidence="2">Belongs to the nitroreductase family.</text>
</comment>
<dbReference type="PANTHER" id="PTHR43673:SF2">
    <property type="entry name" value="NITROREDUCTASE"/>
    <property type="match status" value="1"/>
</dbReference>
<protein>
    <submittedName>
        <fullName evidence="7">4-nitrobenzoate reductase</fullName>
    </submittedName>
</protein>
<feature type="domain" description="Nitroreductase" evidence="6">
    <location>
        <begin position="18"/>
        <end position="207"/>
    </location>
</feature>
<evidence type="ECO:0000313" key="8">
    <source>
        <dbReference type="Proteomes" id="UP000031637"/>
    </source>
</evidence>